<protein>
    <submittedName>
        <fullName evidence="4">3',5'-cyclic AMP phosphodiesterase CpdA</fullName>
    </submittedName>
</protein>
<dbReference type="PANTHER" id="PTHR43143">
    <property type="entry name" value="METALLOPHOSPHOESTERASE, CALCINEURIN SUPERFAMILY"/>
    <property type="match status" value="1"/>
</dbReference>
<dbReference type="Gene3D" id="2.60.40.380">
    <property type="entry name" value="Purple acid phosphatase-like, N-terminal"/>
    <property type="match status" value="1"/>
</dbReference>
<dbReference type="Gene3D" id="3.60.21.10">
    <property type="match status" value="1"/>
</dbReference>
<keyword evidence="1" id="KW-0732">Signal</keyword>
<dbReference type="InterPro" id="IPR006311">
    <property type="entry name" value="TAT_signal"/>
</dbReference>
<dbReference type="InterPro" id="IPR008963">
    <property type="entry name" value="Purple_acid_Pase-like_N"/>
</dbReference>
<name>A0A543I9H8_9ACTN</name>
<reference evidence="4 5" key="1">
    <citation type="submission" date="2019-06" db="EMBL/GenBank/DDBJ databases">
        <title>Sequencing the genomes of 1000 actinobacteria strains.</title>
        <authorList>
            <person name="Klenk H.-P."/>
        </authorList>
    </citation>
    <scope>NUCLEOTIDE SEQUENCE [LARGE SCALE GENOMIC DNA]</scope>
    <source>
        <strain evidence="4 5">DSM 45043</strain>
    </source>
</reference>
<dbReference type="InterPro" id="IPR051918">
    <property type="entry name" value="STPP_CPPED1"/>
</dbReference>
<evidence type="ECO:0000259" key="2">
    <source>
        <dbReference type="Pfam" id="PF00149"/>
    </source>
</evidence>
<organism evidence="4 5">
    <name type="scientific">Actinomadura hallensis</name>
    <dbReference type="NCBI Taxonomy" id="337895"/>
    <lineage>
        <taxon>Bacteria</taxon>
        <taxon>Bacillati</taxon>
        <taxon>Actinomycetota</taxon>
        <taxon>Actinomycetes</taxon>
        <taxon>Streptosporangiales</taxon>
        <taxon>Thermomonosporaceae</taxon>
        <taxon>Actinomadura</taxon>
    </lineage>
</organism>
<dbReference type="PANTHER" id="PTHR43143:SF1">
    <property type="entry name" value="SERINE_THREONINE-PROTEIN PHOSPHATASE CPPED1"/>
    <property type="match status" value="1"/>
</dbReference>
<dbReference type="PROSITE" id="PS51318">
    <property type="entry name" value="TAT"/>
    <property type="match status" value="1"/>
</dbReference>
<evidence type="ECO:0000313" key="4">
    <source>
        <dbReference type="EMBL" id="TQM67239.1"/>
    </source>
</evidence>
<evidence type="ECO:0000313" key="5">
    <source>
        <dbReference type="Proteomes" id="UP000316706"/>
    </source>
</evidence>
<accession>A0A543I9H8</accession>
<dbReference type="GO" id="GO:0003993">
    <property type="term" value="F:acid phosphatase activity"/>
    <property type="evidence" value="ECO:0007669"/>
    <property type="project" value="InterPro"/>
</dbReference>
<dbReference type="AlphaFoldDB" id="A0A543I9H8"/>
<keyword evidence="5" id="KW-1185">Reference proteome</keyword>
<feature type="domain" description="Purple acid phosphatase N-terminal" evidence="3">
    <location>
        <begin position="40"/>
        <end position="128"/>
    </location>
</feature>
<dbReference type="OrthoDB" id="4507037at2"/>
<dbReference type="InterPro" id="IPR015914">
    <property type="entry name" value="PAPs_N"/>
</dbReference>
<feature type="domain" description="Calcineurin-like phosphoesterase" evidence="2">
    <location>
        <begin position="160"/>
        <end position="390"/>
    </location>
</feature>
<dbReference type="GO" id="GO:0046872">
    <property type="term" value="F:metal ion binding"/>
    <property type="evidence" value="ECO:0007669"/>
    <property type="project" value="InterPro"/>
</dbReference>
<dbReference type="SUPFAM" id="SSF49363">
    <property type="entry name" value="Purple acid phosphatase, N-terminal domain"/>
    <property type="match status" value="1"/>
</dbReference>
<evidence type="ECO:0000256" key="1">
    <source>
        <dbReference type="ARBA" id="ARBA00022729"/>
    </source>
</evidence>
<comment type="caution">
    <text evidence="4">The sequence shown here is derived from an EMBL/GenBank/DDBJ whole genome shotgun (WGS) entry which is preliminary data.</text>
</comment>
<dbReference type="EMBL" id="VFPO01000001">
    <property type="protein sequence ID" value="TQM67239.1"/>
    <property type="molecule type" value="Genomic_DNA"/>
</dbReference>
<dbReference type="Proteomes" id="UP000316706">
    <property type="component" value="Unassembled WGS sequence"/>
</dbReference>
<dbReference type="SUPFAM" id="SSF56300">
    <property type="entry name" value="Metallo-dependent phosphatases"/>
    <property type="match status" value="1"/>
</dbReference>
<dbReference type="RefSeq" id="WP_141966273.1">
    <property type="nucleotide sequence ID" value="NZ_VFPO01000001.1"/>
</dbReference>
<dbReference type="InterPro" id="IPR029052">
    <property type="entry name" value="Metallo-depent_PP-like"/>
</dbReference>
<evidence type="ECO:0000259" key="3">
    <source>
        <dbReference type="Pfam" id="PF16656"/>
    </source>
</evidence>
<sequence length="481" mass="51712">MICCRPSRRDVVRWSAVVASASLVPVLDGAPARAADNVRPVNLELVTVTETTAVITWYTGVPGTDDGLGRMKPAPSDAMVVYGTHPSRLTGTAHGPSGTPYHYVELTDLEPGQTYYYKALSRGRAATPTFLAFGESAGSPHGDVFAFTTPQPPPGRHLFSVALCNDLHLGETVAGLIGQLPWIKGISQVPGHPPYPEVMAKALVADARARGARYLLAAGDITSEAAPVDLESAKGILDEFGTLGSDYVVARGNHDRAHSGERYASCSPGEHQGNDCYRDVFSPGSSAGETYFTHNLNGLRVIGLDTYDKPGDGGDAGGLSPAQQAWFEAELKKDPDRPTVVFGHHPLFVENDPLAITGTRSMDAGQSLRILAAYNRTPGVFLHHAGHTHRNQRSVFPLAPRVVQQEVGAVKEYPGGFTLLRVHTGGYALNFYKTRSDEARAWSERSRQELAGQWPQLSFGNRHTDRNSVVVRDLSGLSPAT</sequence>
<proteinExistence type="predicted"/>
<dbReference type="InterPro" id="IPR004843">
    <property type="entry name" value="Calcineurin-like_PHP"/>
</dbReference>
<dbReference type="Pfam" id="PF00149">
    <property type="entry name" value="Metallophos"/>
    <property type="match status" value="1"/>
</dbReference>
<gene>
    <name evidence="4" type="ORF">FHX41_0844</name>
</gene>
<dbReference type="Pfam" id="PF16656">
    <property type="entry name" value="Pur_ac_phosph_N"/>
    <property type="match status" value="1"/>
</dbReference>